<dbReference type="EMBL" id="PGTK01000002">
    <property type="protein sequence ID" value="PJF31833.1"/>
    <property type="molecule type" value="Genomic_DNA"/>
</dbReference>
<gene>
    <name evidence="1" type="ORF">CUN51_02505</name>
</gene>
<name>A0A2M8P2Q6_9CHLR</name>
<accession>A0A2M8P2Q6</accession>
<dbReference type="Proteomes" id="UP000228921">
    <property type="component" value="Unassembled WGS sequence"/>
</dbReference>
<sequence>MQRGSLVSARSFRYNAHEVNCGAAAMRIRPHYWTQEEYLVFEHADNSKHEHYDGQIYDMTCSRSIDSPLSAIYANILFAESE</sequence>
<organism evidence="1 2">
    <name type="scientific">Candidatus Thermofonsia Clade 1 bacterium</name>
    <dbReference type="NCBI Taxonomy" id="2364210"/>
    <lineage>
        <taxon>Bacteria</taxon>
        <taxon>Bacillati</taxon>
        <taxon>Chloroflexota</taxon>
        <taxon>Candidatus Thermofontia</taxon>
        <taxon>Candidatus Thermofonsia Clade 1</taxon>
    </lineage>
</organism>
<comment type="caution">
    <text evidence="1">The sequence shown here is derived from an EMBL/GenBank/DDBJ whole genome shotgun (WGS) entry which is preliminary data.</text>
</comment>
<dbReference type="AlphaFoldDB" id="A0A2M8P2Q6"/>
<reference evidence="1 2" key="1">
    <citation type="submission" date="2017-11" db="EMBL/GenBank/DDBJ databases">
        <title>Evolution of Phototrophy in the Chloroflexi Phylum Driven by Horizontal Gene Transfer.</title>
        <authorList>
            <person name="Ward L.M."/>
            <person name="Hemp J."/>
            <person name="Shih P.M."/>
            <person name="Mcglynn S.E."/>
            <person name="Fischer W."/>
        </authorList>
    </citation>
    <scope>NUCLEOTIDE SEQUENCE [LARGE SCALE GENOMIC DNA]</scope>
    <source>
        <strain evidence="1">CP2_2F</strain>
    </source>
</reference>
<protein>
    <submittedName>
        <fullName evidence="1">Uncharacterized protein</fullName>
    </submittedName>
</protein>
<evidence type="ECO:0000313" key="2">
    <source>
        <dbReference type="Proteomes" id="UP000228921"/>
    </source>
</evidence>
<proteinExistence type="predicted"/>
<evidence type="ECO:0000313" key="1">
    <source>
        <dbReference type="EMBL" id="PJF31833.1"/>
    </source>
</evidence>